<keyword evidence="7" id="KW-1185">Reference proteome</keyword>
<dbReference type="NCBIfam" id="TIGR02783">
    <property type="entry name" value="TrbL_P"/>
    <property type="match status" value="1"/>
</dbReference>
<keyword evidence="1 5" id="KW-0812">Transmembrane</keyword>
<feature type="transmembrane region" description="Helical" evidence="5">
    <location>
        <begin position="59"/>
        <end position="76"/>
    </location>
</feature>
<proteinExistence type="predicted"/>
<gene>
    <name evidence="6" type="ORF">SAMN05660299_01137</name>
</gene>
<organism evidence="6 7">
    <name type="scientific">Megasphaera paucivorans</name>
    <dbReference type="NCBI Taxonomy" id="349095"/>
    <lineage>
        <taxon>Bacteria</taxon>
        <taxon>Bacillati</taxon>
        <taxon>Bacillota</taxon>
        <taxon>Negativicutes</taxon>
        <taxon>Veillonellales</taxon>
        <taxon>Veillonellaceae</taxon>
        <taxon>Megasphaera</taxon>
    </lineage>
</organism>
<feature type="transmembrane region" description="Helical" evidence="5">
    <location>
        <begin position="166"/>
        <end position="185"/>
    </location>
</feature>
<name>A0A1G9UBF9_9FIRM</name>
<dbReference type="STRING" id="349095.SAMN05660299_01137"/>
<reference evidence="6 7" key="1">
    <citation type="submission" date="2016-10" db="EMBL/GenBank/DDBJ databases">
        <authorList>
            <person name="de Groot N.N."/>
        </authorList>
    </citation>
    <scope>NUCLEOTIDE SEQUENCE [LARGE SCALE GENOMIC DNA]</scope>
    <source>
        <strain evidence="6 7">DSM 16981</strain>
    </source>
</reference>
<dbReference type="Proteomes" id="UP000199309">
    <property type="component" value="Unassembled WGS sequence"/>
</dbReference>
<evidence type="ECO:0000256" key="5">
    <source>
        <dbReference type="SAM" id="Phobius"/>
    </source>
</evidence>
<evidence type="ECO:0000313" key="7">
    <source>
        <dbReference type="Proteomes" id="UP000199309"/>
    </source>
</evidence>
<dbReference type="InterPro" id="IPR014150">
    <property type="entry name" value="Conjugal_tfr_TrbL"/>
</dbReference>
<protein>
    <submittedName>
        <fullName evidence="6">Type IV secretion system protein TrbL</fullName>
    </submittedName>
</protein>
<evidence type="ECO:0000256" key="3">
    <source>
        <dbReference type="ARBA" id="ARBA00023136"/>
    </source>
</evidence>
<dbReference type="EMBL" id="FNHQ01000009">
    <property type="protein sequence ID" value="SDM57259.1"/>
    <property type="molecule type" value="Genomic_DNA"/>
</dbReference>
<keyword evidence="2 5" id="KW-1133">Transmembrane helix</keyword>
<accession>A0A1G9UBF9</accession>
<dbReference type="GO" id="GO:0030255">
    <property type="term" value="P:protein secretion by the type IV secretion system"/>
    <property type="evidence" value="ECO:0007669"/>
    <property type="project" value="InterPro"/>
</dbReference>
<feature type="transmembrane region" description="Helical" evidence="5">
    <location>
        <begin position="138"/>
        <end position="160"/>
    </location>
</feature>
<dbReference type="AlphaFoldDB" id="A0A1G9UBF9"/>
<feature type="transmembrane region" description="Helical" evidence="5">
    <location>
        <begin position="30"/>
        <end position="50"/>
    </location>
</feature>
<evidence type="ECO:0000313" key="6">
    <source>
        <dbReference type="EMBL" id="SDM57259.1"/>
    </source>
</evidence>
<dbReference type="InterPro" id="IPR007688">
    <property type="entry name" value="Conjugal_tfr_TrbL/VirB6"/>
</dbReference>
<keyword evidence="3 5" id="KW-0472">Membrane</keyword>
<feature type="region of interest" description="Disordered" evidence="4">
    <location>
        <begin position="358"/>
        <end position="377"/>
    </location>
</feature>
<feature type="transmembrane region" description="Helical" evidence="5">
    <location>
        <begin position="233"/>
        <end position="253"/>
    </location>
</feature>
<evidence type="ECO:0000256" key="4">
    <source>
        <dbReference type="SAM" id="MobiDB-lite"/>
    </source>
</evidence>
<dbReference type="Pfam" id="PF04610">
    <property type="entry name" value="TrbL"/>
    <property type="match status" value="1"/>
</dbReference>
<evidence type="ECO:0000256" key="2">
    <source>
        <dbReference type="ARBA" id="ARBA00022989"/>
    </source>
</evidence>
<dbReference type="RefSeq" id="WP_091649141.1">
    <property type="nucleotide sequence ID" value="NZ_FNHQ01000009.1"/>
</dbReference>
<evidence type="ECO:0000256" key="1">
    <source>
        <dbReference type="ARBA" id="ARBA00022692"/>
    </source>
</evidence>
<dbReference type="OrthoDB" id="1624769at2"/>
<feature type="transmembrane region" description="Helical" evidence="5">
    <location>
        <begin position="192"/>
        <end position="213"/>
    </location>
</feature>
<sequence>MDFSSSDFLTELLKFFELHSITGFLALQPYAWQLVSVLAVIDICTTWALYSAELRMSAVISRVMKVGFFLFLILQWDKINSAILVSFQYAGLTAAGVAPSGDWMAPSKVLEQGFEVVGGLLKAFNETSIMSNGGLGKCFMYLLSTVITLGAFFFITLQILLTKIEFNVFASIGVILLPFGAIRYTSFLFQRVVSAVFSFGIKLMVMYFLLGLFNSLAGDVKAIPATESFATMLRMSLSYAAMAFLTWQLPNLAASMMNGQPSMDAGTAIGGARSVGTAAVAAVSGGVGGAVTKAASTYGNARATMNAARTSQADHGGSLSGNFAKTMMRQKFANSTIGRSLMHGANNAINHHEDYKNIRSGKAFEEPQRNRNDYGKK</sequence>